<evidence type="ECO:0000313" key="3">
    <source>
        <dbReference type="Proteomes" id="UP000269221"/>
    </source>
</evidence>
<sequence length="154" mass="16329">MAPATAGDWTRGSKVPEGSGLGDHSQQLSIIMRVLIELEHLPYRDNKKDGFVQPGEGVSLFLFRETLGFLPRFERAPREPERDFGLGPGKTGQGFPLTEDRVGLNIGKKLVPGEVLAQAAQSGCAILGSVQGQVGQGLESGSGLAGHVPSHCRV</sequence>
<evidence type="ECO:0000313" key="2">
    <source>
        <dbReference type="EMBL" id="RMC08094.1"/>
    </source>
</evidence>
<protein>
    <submittedName>
        <fullName evidence="2">Uncharacterized protein</fullName>
    </submittedName>
</protein>
<name>A0A3M0K9T6_HIRRU</name>
<proteinExistence type="predicted"/>
<accession>A0A3M0K9T6</accession>
<gene>
    <name evidence="2" type="ORF">DUI87_15125</name>
</gene>
<dbReference type="EMBL" id="QRBI01000118">
    <property type="protein sequence ID" value="RMC08094.1"/>
    <property type="molecule type" value="Genomic_DNA"/>
</dbReference>
<dbReference type="Proteomes" id="UP000269221">
    <property type="component" value="Unassembled WGS sequence"/>
</dbReference>
<organism evidence="2 3">
    <name type="scientific">Hirundo rustica rustica</name>
    <dbReference type="NCBI Taxonomy" id="333673"/>
    <lineage>
        <taxon>Eukaryota</taxon>
        <taxon>Metazoa</taxon>
        <taxon>Chordata</taxon>
        <taxon>Craniata</taxon>
        <taxon>Vertebrata</taxon>
        <taxon>Euteleostomi</taxon>
        <taxon>Archelosauria</taxon>
        <taxon>Archosauria</taxon>
        <taxon>Dinosauria</taxon>
        <taxon>Saurischia</taxon>
        <taxon>Theropoda</taxon>
        <taxon>Coelurosauria</taxon>
        <taxon>Aves</taxon>
        <taxon>Neognathae</taxon>
        <taxon>Neoaves</taxon>
        <taxon>Telluraves</taxon>
        <taxon>Australaves</taxon>
        <taxon>Passeriformes</taxon>
        <taxon>Sylvioidea</taxon>
        <taxon>Hirundinidae</taxon>
        <taxon>Hirundo</taxon>
    </lineage>
</organism>
<reference evidence="2 3" key="1">
    <citation type="submission" date="2018-07" db="EMBL/GenBank/DDBJ databases">
        <title>A high quality draft genome assembly of the barn swallow (H. rustica rustica).</title>
        <authorList>
            <person name="Formenti G."/>
            <person name="Chiara M."/>
            <person name="Poveda L."/>
            <person name="Francoijs K.-J."/>
            <person name="Bonisoli-Alquati A."/>
            <person name="Canova L."/>
            <person name="Gianfranceschi L."/>
            <person name="Horner D.S."/>
            <person name="Saino N."/>
        </authorList>
    </citation>
    <scope>NUCLEOTIDE SEQUENCE [LARGE SCALE GENOMIC DNA]</scope>
    <source>
        <strain evidence="2">Chelidonia</strain>
        <tissue evidence="2">Blood</tissue>
    </source>
</reference>
<keyword evidence="3" id="KW-1185">Reference proteome</keyword>
<evidence type="ECO:0000256" key="1">
    <source>
        <dbReference type="SAM" id="MobiDB-lite"/>
    </source>
</evidence>
<comment type="caution">
    <text evidence="2">The sequence shown here is derived from an EMBL/GenBank/DDBJ whole genome shotgun (WGS) entry which is preliminary data.</text>
</comment>
<feature type="region of interest" description="Disordered" evidence="1">
    <location>
        <begin position="1"/>
        <end position="22"/>
    </location>
</feature>
<dbReference type="AlphaFoldDB" id="A0A3M0K9T6"/>